<evidence type="ECO:0000259" key="2">
    <source>
        <dbReference type="Pfam" id="PF01979"/>
    </source>
</evidence>
<reference evidence="4" key="1">
    <citation type="journal article" date="2019" name="Int. J. Syst. Evol. Microbiol.">
        <title>The Global Catalogue of Microorganisms (GCM) 10K type strain sequencing project: providing services to taxonomists for standard genome sequencing and annotation.</title>
        <authorList>
            <consortium name="The Broad Institute Genomics Platform"/>
            <consortium name="The Broad Institute Genome Sequencing Center for Infectious Disease"/>
            <person name="Wu L."/>
            <person name="Ma J."/>
        </authorList>
    </citation>
    <scope>NUCLEOTIDE SEQUENCE [LARGE SCALE GENOMIC DNA]</scope>
    <source>
        <strain evidence="4">SYNS20</strain>
    </source>
</reference>
<dbReference type="SUPFAM" id="SSF51338">
    <property type="entry name" value="Composite domain of metallo-dependent hydrolases"/>
    <property type="match status" value="1"/>
</dbReference>
<dbReference type="InterPro" id="IPR050287">
    <property type="entry name" value="MTA/SAH_deaminase"/>
</dbReference>
<evidence type="ECO:0000313" key="3">
    <source>
        <dbReference type="EMBL" id="MFC7304115.1"/>
    </source>
</evidence>
<comment type="caution">
    <text evidence="3">The sequence shown here is derived from an EMBL/GenBank/DDBJ whole genome shotgun (WGS) entry which is preliminary data.</text>
</comment>
<accession>A0ABW2JF92</accession>
<evidence type="ECO:0000313" key="4">
    <source>
        <dbReference type="Proteomes" id="UP001596523"/>
    </source>
</evidence>
<protein>
    <submittedName>
        <fullName evidence="3">Amidohydrolase family protein</fullName>
    </submittedName>
</protein>
<dbReference type="InterPro" id="IPR011059">
    <property type="entry name" value="Metal-dep_hydrolase_composite"/>
</dbReference>
<dbReference type="Pfam" id="PF01979">
    <property type="entry name" value="Amidohydro_1"/>
    <property type="match status" value="1"/>
</dbReference>
<name>A0ABW2JF92_9ACTN</name>
<dbReference type="Gene3D" id="3.20.20.140">
    <property type="entry name" value="Metal-dependent hydrolases"/>
    <property type="match status" value="1"/>
</dbReference>
<keyword evidence="4" id="KW-1185">Reference proteome</keyword>
<dbReference type="RefSeq" id="WP_381827982.1">
    <property type="nucleotide sequence ID" value="NZ_JBHTCF010000002.1"/>
</dbReference>
<dbReference type="Gene3D" id="2.30.40.10">
    <property type="entry name" value="Urease, subunit C, domain 1"/>
    <property type="match status" value="1"/>
</dbReference>
<keyword evidence="1" id="KW-0378">Hydrolase</keyword>
<dbReference type="InterPro" id="IPR006680">
    <property type="entry name" value="Amidohydro-rel"/>
</dbReference>
<gene>
    <name evidence="3" type="ORF">ACFQVC_07805</name>
</gene>
<feature type="domain" description="Amidohydrolase-related" evidence="2">
    <location>
        <begin position="69"/>
        <end position="431"/>
    </location>
</feature>
<dbReference type="PANTHER" id="PTHR43794:SF11">
    <property type="entry name" value="AMIDOHYDROLASE-RELATED DOMAIN-CONTAINING PROTEIN"/>
    <property type="match status" value="1"/>
</dbReference>
<evidence type="ECO:0000256" key="1">
    <source>
        <dbReference type="ARBA" id="ARBA00022801"/>
    </source>
</evidence>
<dbReference type="Proteomes" id="UP001596523">
    <property type="component" value="Unassembled WGS sequence"/>
</dbReference>
<dbReference type="SUPFAM" id="SSF51556">
    <property type="entry name" value="Metallo-dependent hydrolases"/>
    <property type="match status" value="1"/>
</dbReference>
<sequence length="451" mass="47984">MSNDTYADASAGTCADRHVDTITDACVWSGGQWLQAQDVHLADGRVRAIVPAGQLPRGTRVLEARGGHLIPGFVNTHTHLYQACLRGIGEGEPLLSWLRTVGEETVALTPERAYAAAAAAATEALRSGTTTLVEHMWPHPSAEIHDAVVRALRDAGMRAVLCRGVADRADPSRKWGFDPRLMQPLEAALAHTDKLAAATAGTRISTGLAVPNPRCLTPEGMRQVRAYAQERELPVSIHLLETPTDDLMCREHTGQGAVEYLEAAGFLWGRLLAVHCVELDAAGRATLARHGVGVSYNPLSNMRLGSGIAPVPAMRDAGLRVGLGVDGAASNDTQDMLETMRIGAYVQRAAHRQADLLGFAEMLPMAAGGANEVLGLESYEGGVAPGMTADLVLHRFERDYACLPVRDPGATLLTCASSRTVDSVLVSGEAVVLDGLSTRLSDEFLVDVLSR</sequence>
<organism evidence="3 4">
    <name type="scientific">Streptomyces monticola</name>
    <dbReference type="NCBI Taxonomy" id="2666263"/>
    <lineage>
        <taxon>Bacteria</taxon>
        <taxon>Bacillati</taxon>
        <taxon>Actinomycetota</taxon>
        <taxon>Actinomycetes</taxon>
        <taxon>Kitasatosporales</taxon>
        <taxon>Streptomycetaceae</taxon>
        <taxon>Streptomyces</taxon>
    </lineage>
</organism>
<proteinExistence type="predicted"/>
<dbReference type="InterPro" id="IPR032466">
    <property type="entry name" value="Metal_Hydrolase"/>
</dbReference>
<dbReference type="EMBL" id="JBHTCF010000002">
    <property type="protein sequence ID" value="MFC7304115.1"/>
    <property type="molecule type" value="Genomic_DNA"/>
</dbReference>
<dbReference type="PANTHER" id="PTHR43794">
    <property type="entry name" value="AMINOHYDROLASE SSNA-RELATED"/>
    <property type="match status" value="1"/>
</dbReference>